<keyword evidence="6" id="KW-1185">Reference proteome</keyword>
<dbReference type="Gene3D" id="2.60.120.560">
    <property type="entry name" value="Exo-inulinase, domain 1"/>
    <property type="match status" value="1"/>
</dbReference>
<proteinExistence type="inferred from homology"/>
<feature type="domain" description="Sulfatase N-terminal" evidence="3">
    <location>
        <begin position="291"/>
        <end position="629"/>
    </location>
</feature>
<dbReference type="Pfam" id="PF00884">
    <property type="entry name" value="Sulfatase"/>
    <property type="match status" value="1"/>
</dbReference>
<dbReference type="InterPro" id="IPR050738">
    <property type="entry name" value="Sulfatase"/>
</dbReference>
<keyword evidence="2 5" id="KW-0378">Hydrolase</keyword>
<name>A0A5C5YBI0_9PLAN</name>
<dbReference type="InterPro" id="IPR000917">
    <property type="entry name" value="Sulfatase_N"/>
</dbReference>
<evidence type="ECO:0000256" key="2">
    <source>
        <dbReference type="ARBA" id="ARBA00022801"/>
    </source>
</evidence>
<evidence type="ECO:0000313" key="6">
    <source>
        <dbReference type="Proteomes" id="UP000317238"/>
    </source>
</evidence>
<dbReference type="Gene3D" id="3.40.720.10">
    <property type="entry name" value="Alkaline Phosphatase, subunit A"/>
    <property type="match status" value="1"/>
</dbReference>
<accession>A0A5C5YBI0</accession>
<dbReference type="Proteomes" id="UP000317238">
    <property type="component" value="Unassembled WGS sequence"/>
</dbReference>
<dbReference type="CDD" id="cd16145">
    <property type="entry name" value="ARS_like"/>
    <property type="match status" value="1"/>
</dbReference>
<dbReference type="SUPFAM" id="SSF53649">
    <property type="entry name" value="Alkaline phosphatase-like"/>
    <property type="match status" value="1"/>
</dbReference>
<dbReference type="GO" id="GO:0004065">
    <property type="term" value="F:arylsulfatase activity"/>
    <property type="evidence" value="ECO:0007669"/>
    <property type="project" value="UniProtKB-EC"/>
</dbReference>
<dbReference type="InterPro" id="IPR010496">
    <property type="entry name" value="AL/BT2_dom"/>
</dbReference>
<protein>
    <submittedName>
        <fullName evidence="5">Arylsulfatase</fullName>
        <ecNumber evidence="5">3.1.6.1</ecNumber>
    </submittedName>
</protein>
<dbReference type="EC" id="3.1.6.1" evidence="5"/>
<dbReference type="PANTHER" id="PTHR42693:SF53">
    <property type="entry name" value="ENDO-4-O-SULFATASE"/>
    <property type="match status" value="1"/>
</dbReference>
<comment type="similarity">
    <text evidence="1">Belongs to the sulfatase family.</text>
</comment>
<evidence type="ECO:0000259" key="3">
    <source>
        <dbReference type="Pfam" id="PF00884"/>
    </source>
</evidence>
<organism evidence="5 6">
    <name type="scientific">Crateriforma conspicua</name>
    <dbReference type="NCBI Taxonomy" id="2527996"/>
    <lineage>
        <taxon>Bacteria</taxon>
        <taxon>Pseudomonadati</taxon>
        <taxon>Planctomycetota</taxon>
        <taxon>Planctomycetia</taxon>
        <taxon>Planctomycetales</taxon>
        <taxon>Planctomycetaceae</taxon>
        <taxon>Crateriforma</taxon>
    </lineage>
</organism>
<reference evidence="5 6" key="1">
    <citation type="submission" date="2019-02" db="EMBL/GenBank/DDBJ databases">
        <title>Deep-cultivation of Planctomycetes and their phenomic and genomic characterization uncovers novel biology.</title>
        <authorList>
            <person name="Wiegand S."/>
            <person name="Jogler M."/>
            <person name="Boedeker C."/>
            <person name="Pinto D."/>
            <person name="Vollmers J."/>
            <person name="Rivas-Marin E."/>
            <person name="Kohn T."/>
            <person name="Peeters S.H."/>
            <person name="Heuer A."/>
            <person name="Rast P."/>
            <person name="Oberbeckmann S."/>
            <person name="Bunk B."/>
            <person name="Jeske O."/>
            <person name="Meyerdierks A."/>
            <person name="Storesund J.E."/>
            <person name="Kallscheuer N."/>
            <person name="Luecker S."/>
            <person name="Lage O.M."/>
            <person name="Pohl T."/>
            <person name="Merkel B.J."/>
            <person name="Hornburger P."/>
            <person name="Mueller R.-W."/>
            <person name="Bruemmer F."/>
            <person name="Labrenz M."/>
            <person name="Spormann A.M."/>
            <person name="Op Den Camp H."/>
            <person name="Overmann J."/>
            <person name="Amann R."/>
            <person name="Jetten M.S.M."/>
            <person name="Mascher T."/>
            <person name="Medema M.H."/>
            <person name="Devos D.P."/>
            <person name="Kaster A.-K."/>
            <person name="Ovreas L."/>
            <person name="Rohde M."/>
            <person name="Galperin M.Y."/>
            <person name="Jogler C."/>
        </authorList>
    </citation>
    <scope>NUCLEOTIDE SEQUENCE [LARGE SCALE GENOMIC DNA]</scope>
    <source>
        <strain evidence="5 6">Pan14r</strain>
    </source>
</reference>
<dbReference type="Gene3D" id="3.30.1120.10">
    <property type="match status" value="1"/>
</dbReference>
<evidence type="ECO:0000259" key="4">
    <source>
        <dbReference type="Pfam" id="PF06439"/>
    </source>
</evidence>
<evidence type="ECO:0000313" key="5">
    <source>
        <dbReference type="EMBL" id="TWT70642.1"/>
    </source>
</evidence>
<dbReference type="EMBL" id="SJPL01000001">
    <property type="protein sequence ID" value="TWT70642.1"/>
    <property type="molecule type" value="Genomic_DNA"/>
</dbReference>
<evidence type="ECO:0000256" key="1">
    <source>
        <dbReference type="ARBA" id="ARBA00008779"/>
    </source>
</evidence>
<comment type="caution">
    <text evidence="5">The sequence shown here is derived from an EMBL/GenBank/DDBJ whole genome shotgun (WGS) entry which is preliminary data.</text>
</comment>
<sequence>MHSLLSNSAFPTPAFITDWIPAMRLIRSFTLRFGFSFLTTLISVAGLTPAGYANEPPAGFTALLADDSLDGWSHKGNWSINSGVVAREGSGGPLTYQDGPLPDDFELRFEWKVAKGSNSGIYYRPGQYEYQILDNTTHRDGANPRTSAASLYFCMQPSRDVTRAAGQWNTGRIVCKDTVIQHWCNGVKVIDFDYEDPRWQFHVDLLRKRGGNLSDRDGKLWLQDHGDPVWFRNIYLRAIPDEESLQRSEVTPASISDDVLKKEAEKLDGIMKRRQKAGEAADEKQSATRRPNIIYVMADDLGYGDLGCYGQSKIRTPNLDQMAAEGIRFTDHYAGHTVCRPSRLVLWTGQHVGHTRLIGNASRDLNGSEITVAKLLQDAGYATGGVGKWALGNVDTPDEIDNAGHPNNNGFDYWFGYMNQSNAHNYYPAFLWENDRIVTLKGNVIDDIPNGRGRVAKDKMTYSHDVMVEKAFEFIRRNASAPFLLHMHLTIPHANNEAGRVHGDGMEVPDYGVYANESWPNPEKGFAAMIGRLDSDMGRLFDLLDEKDIAKDTLVIFTSDNGPHHEGGHDEEFFDSNGVLQGAKRSMHEGGIRVPFIARWPGKIAAGSTSDWPSAFWDFLPTACDLAGVDPPASIDGVSYLPALLGQTPAGGDRYLYWASSEGDTSVGIRRGRWKLVNYPPMQKRRPKTGIPAIAENGWRLYDLANDPAEKNDMAGQHPERVRRMLEEVRGDGLWDEPQPAHGLTN</sequence>
<dbReference type="PANTHER" id="PTHR42693">
    <property type="entry name" value="ARYLSULFATASE FAMILY MEMBER"/>
    <property type="match status" value="1"/>
</dbReference>
<dbReference type="InterPro" id="IPR017850">
    <property type="entry name" value="Alkaline_phosphatase_core_sf"/>
</dbReference>
<dbReference type="Pfam" id="PF06439">
    <property type="entry name" value="3keto-disac_hyd"/>
    <property type="match status" value="1"/>
</dbReference>
<gene>
    <name evidence="5" type="primary">atsA_57</name>
    <name evidence="5" type="ORF">Pan14r_29490</name>
</gene>
<dbReference type="AlphaFoldDB" id="A0A5C5YBI0"/>
<feature type="domain" description="3-keto-alpha-glucoside-1,2-lyase/3-keto-2-hydroxy-glucal hydratase" evidence="4">
    <location>
        <begin position="59"/>
        <end position="237"/>
    </location>
</feature>